<dbReference type="PANTHER" id="PTHR27003:SF434">
    <property type="entry name" value="RECEPTOR-LIKE PROTEIN KINASE FERONIA"/>
    <property type="match status" value="1"/>
</dbReference>
<comment type="caution">
    <text evidence="2">The sequence shown here is derived from an EMBL/GenBank/DDBJ whole genome shotgun (WGS) entry which is preliminary data.</text>
</comment>
<dbReference type="PANTHER" id="PTHR27003">
    <property type="entry name" value="OS07G0166700 PROTEIN"/>
    <property type="match status" value="1"/>
</dbReference>
<dbReference type="InterPro" id="IPR000719">
    <property type="entry name" value="Prot_kinase_dom"/>
</dbReference>
<evidence type="ECO:0000259" key="1">
    <source>
        <dbReference type="PROSITE" id="PS50011"/>
    </source>
</evidence>
<dbReference type="GO" id="GO:0009506">
    <property type="term" value="C:plasmodesma"/>
    <property type="evidence" value="ECO:0007669"/>
    <property type="project" value="TreeGrafter"/>
</dbReference>
<dbReference type="Gene3D" id="1.10.510.10">
    <property type="entry name" value="Transferase(Phosphotransferase) domain 1"/>
    <property type="match status" value="1"/>
</dbReference>
<reference evidence="2 3" key="1">
    <citation type="journal article" date="2018" name="Nat. Genet.">
        <title>The Rosa genome provides new insights in the design of modern roses.</title>
        <authorList>
            <person name="Bendahmane M."/>
        </authorList>
    </citation>
    <scope>NUCLEOTIDE SEQUENCE [LARGE SCALE GENOMIC DNA]</scope>
    <source>
        <strain evidence="3">cv. Old Blush</strain>
    </source>
</reference>
<dbReference type="InterPro" id="IPR045272">
    <property type="entry name" value="ANXUR1/2-like"/>
</dbReference>
<dbReference type="GO" id="GO:0005886">
    <property type="term" value="C:plasma membrane"/>
    <property type="evidence" value="ECO:0007669"/>
    <property type="project" value="TreeGrafter"/>
</dbReference>
<dbReference type="PROSITE" id="PS00108">
    <property type="entry name" value="PROTEIN_KINASE_ST"/>
    <property type="match status" value="1"/>
</dbReference>
<organism evidence="2 3">
    <name type="scientific">Rosa chinensis</name>
    <name type="common">China rose</name>
    <dbReference type="NCBI Taxonomy" id="74649"/>
    <lineage>
        <taxon>Eukaryota</taxon>
        <taxon>Viridiplantae</taxon>
        <taxon>Streptophyta</taxon>
        <taxon>Embryophyta</taxon>
        <taxon>Tracheophyta</taxon>
        <taxon>Spermatophyta</taxon>
        <taxon>Magnoliopsida</taxon>
        <taxon>eudicotyledons</taxon>
        <taxon>Gunneridae</taxon>
        <taxon>Pentapetalae</taxon>
        <taxon>rosids</taxon>
        <taxon>fabids</taxon>
        <taxon>Rosales</taxon>
        <taxon>Rosaceae</taxon>
        <taxon>Rosoideae</taxon>
        <taxon>Rosoideae incertae sedis</taxon>
        <taxon>Rosa</taxon>
    </lineage>
</organism>
<dbReference type="Gramene" id="PRQ53343">
    <property type="protein sequence ID" value="PRQ53343"/>
    <property type="gene ID" value="RchiOBHm_Chr2g0165481"/>
</dbReference>
<proteinExistence type="predicted"/>
<evidence type="ECO:0000313" key="2">
    <source>
        <dbReference type="EMBL" id="PRQ53343.1"/>
    </source>
</evidence>
<dbReference type="EMBL" id="PDCK01000040">
    <property type="protein sequence ID" value="PRQ53343.1"/>
    <property type="molecule type" value="Genomic_DNA"/>
</dbReference>
<sequence length="82" mass="9528">MKGYEWWIITKPKEPNLPWKLQLQTCIGAAQGLHYLHTSIEGTMIHRDVKGANILLDEKWVAKVLDFGLSKMGNYYNFQDPH</sequence>
<evidence type="ECO:0000313" key="3">
    <source>
        <dbReference type="Proteomes" id="UP000238479"/>
    </source>
</evidence>
<feature type="domain" description="Protein kinase" evidence="1">
    <location>
        <begin position="1"/>
        <end position="82"/>
    </location>
</feature>
<dbReference type="InterPro" id="IPR008271">
    <property type="entry name" value="Ser/Thr_kinase_AS"/>
</dbReference>
<dbReference type="AlphaFoldDB" id="A0A2P6S3T0"/>
<keyword evidence="3" id="KW-1185">Reference proteome</keyword>
<dbReference type="GO" id="GO:0004714">
    <property type="term" value="F:transmembrane receptor protein tyrosine kinase activity"/>
    <property type="evidence" value="ECO:0007669"/>
    <property type="project" value="InterPro"/>
</dbReference>
<dbReference type="PROSITE" id="PS50011">
    <property type="entry name" value="PROTEIN_KINASE_DOM"/>
    <property type="match status" value="1"/>
</dbReference>
<protein>
    <recommendedName>
        <fullName evidence="1">Protein kinase domain-containing protein</fullName>
    </recommendedName>
</protein>
<dbReference type="Pfam" id="PF07714">
    <property type="entry name" value="PK_Tyr_Ser-Thr"/>
    <property type="match status" value="1"/>
</dbReference>
<dbReference type="GO" id="GO:0005524">
    <property type="term" value="F:ATP binding"/>
    <property type="evidence" value="ECO:0007669"/>
    <property type="project" value="InterPro"/>
</dbReference>
<dbReference type="SUPFAM" id="SSF56112">
    <property type="entry name" value="Protein kinase-like (PK-like)"/>
    <property type="match status" value="1"/>
</dbReference>
<gene>
    <name evidence="2" type="ORF">RchiOBHm_Chr2g0165481</name>
</gene>
<dbReference type="InterPro" id="IPR011009">
    <property type="entry name" value="Kinase-like_dom_sf"/>
</dbReference>
<name>A0A2P6S3T0_ROSCH</name>
<dbReference type="InterPro" id="IPR001245">
    <property type="entry name" value="Ser-Thr/Tyr_kinase_cat_dom"/>
</dbReference>
<accession>A0A2P6S3T0</accession>
<dbReference type="Proteomes" id="UP000238479">
    <property type="component" value="Chromosome 2"/>
</dbReference>
<keyword evidence="2" id="KW-0808">Transferase</keyword>